<accession>A0A3M8WWG5</accession>
<gene>
    <name evidence="1" type="ORF">EEJ42_05095</name>
</gene>
<organism evidence="1 2">
    <name type="scientific">Streptomyces botrytidirepellens</name>
    <dbReference type="NCBI Taxonomy" id="2486417"/>
    <lineage>
        <taxon>Bacteria</taxon>
        <taxon>Bacillati</taxon>
        <taxon>Actinomycetota</taxon>
        <taxon>Actinomycetes</taxon>
        <taxon>Kitasatosporales</taxon>
        <taxon>Streptomycetaceae</taxon>
        <taxon>Streptomyces</taxon>
    </lineage>
</organism>
<evidence type="ECO:0000313" key="1">
    <source>
        <dbReference type="EMBL" id="RNG34518.1"/>
    </source>
</evidence>
<protein>
    <submittedName>
        <fullName evidence="1">Uncharacterized protein</fullName>
    </submittedName>
</protein>
<dbReference type="Proteomes" id="UP000275401">
    <property type="component" value="Unassembled WGS sequence"/>
</dbReference>
<evidence type="ECO:0000313" key="2">
    <source>
        <dbReference type="Proteomes" id="UP000275401"/>
    </source>
</evidence>
<proteinExistence type="predicted"/>
<name>A0A3M8WWG5_9ACTN</name>
<dbReference type="EMBL" id="RIBZ01000068">
    <property type="protein sequence ID" value="RNG34518.1"/>
    <property type="molecule type" value="Genomic_DNA"/>
</dbReference>
<keyword evidence="2" id="KW-1185">Reference proteome</keyword>
<sequence>MREEHQCVGCHRSALGSEPRFGQVVRDPLRIGCRSLAMLSCEVEGVRRLGLKQRQWVASWAIEYGEICSSAAGQASGLPLACYDAVGQFCV</sequence>
<comment type="caution">
    <text evidence="1">The sequence shown here is derived from an EMBL/GenBank/DDBJ whole genome shotgun (WGS) entry which is preliminary data.</text>
</comment>
<reference evidence="1 2" key="1">
    <citation type="submission" date="2018-11" db="EMBL/GenBank/DDBJ databases">
        <title>The Potential of Streptomyces as Biocontrol Agents against the Tomato grey mould, Botrytis cinerea (Gray mold) Frontiers in Microbiology.</title>
        <authorList>
            <person name="Li D."/>
        </authorList>
    </citation>
    <scope>NUCLEOTIDE SEQUENCE [LARGE SCALE GENOMIC DNA]</scope>
    <source>
        <strain evidence="1 2">NEAU-LD23</strain>
    </source>
</reference>
<dbReference type="AlphaFoldDB" id="A0A3M8WWG5"/>